<dbReference type="PROSITE" id="PS01124">
    <property type="entry name" value="HTH_ARAC_FAMILY_2"/>
    <property type="match status" value="1"/>
</dbReference>
<keyword evidence="2" id="KW-0238">DNA-binding</keyword>
<dbReference type="SUPFAM" id="SSF46689">
    <property type="entry name" value="Homeodomain-like"/>
    <property type="match status" value="1"/>
</dbReference>
<comment type="caution">
    <text evidence="5">The sequence shown here is derived from an EMBL/GenBank/DDBJ whole genome shotgun (WGS) entry which is preliminary data.</text>
</comment>
<dbReference type="PANTHER" id="PTHR46796">
    <property type="entry name" value="HTH-TYPE TRANSCRIPTIONAL ACTIVATOR RHAS-RELATED"/>
    <property type="match status" value="1"/>
</dbReference>
<evidence type="ECO:0000313" key="5">
    <source>
        <dbReference type="EMBL" id="GGX04940.1"/>
    </source>
</evidence>
<dbReference type="SMART" id="SM00342">
    <property type="entry name" value="HTH_ARAC"/>
    <property type="match status" value="1"/>
</dbReference>
<keyword evidence="6" id="KW-1185">Reference proteome</keyword>
<dbReference type="PANTHER" id="PTHR46796:SF6">
    <property type="entry name" value="ARAC SUBFAMILY"/>
    <property type="match status" value="1"/>
</dbReference>
<dbReference type="Gene3D" id="1.10.10.60">
    <property type="entry name" value="Homeodomain-like"/>
    <property type="match status" value="1"/>
</dbReference>
<dbReference type="InterPro" id="IPR035418">
    <property type="entry name" value="AraC-bd_2"/>
</dbReference>
<reference evidence="6" key="1">
    <citation type="journal article" date="2019" name="Int. J. Syst. Evol. Microbiol.">
        <title>The Global Catalogue of Microorganisms (GCM) 10K type strain sequencing project: providing services to taxonomists for standard genome sequencing and annotation.</title>
        <authorList>
            <consortium name="The Broad Institute Genomics Platform"/>
            <consortium name="The Broad Institute Genome Sequencing Center for Infectious Disease"/>
            <person name="Wu L."/>
            <person name="Ma J."/>
        </authorList>
    </citation>
    <scope>NUCLEOTIDE SEQUENCE [LARGE SCALE GENOMIC DNA]</scope>
    <source>
        <strain evidence="6">JCM 4866</strain>
    </source>
</reference>
<evidence type="ECO:0000313" key="6">
    <source>
        <dbReference type="Proteomes" id="UP000617743"/>
    </source>
</evidence>
<dbReference type="Pfam" id="PF12833">
    <property type="entry name" value="HTH_18"/>
    <property type="match status" value="1"/>
</dbReference>
<evidence type="ECO:0000256" key="1">
    <source>
        <dbReference type="ARBA" id="ARBA00023015"/>
    </source>
</evidence>
<dbReference type="InterPro" id="IPR018060">
    <property type="entry name" value="HTH_AraC"/>
</dbReference>
<dbReference type="InterPro" id="IPR009057">
    <property type="entry name" value="Homeodomain-like_sf"/>
</dbReference>
<protein>
    <submittedName>
        <fullName evidence="5">AraC family transcriptional regulator</fullName>
    </submittedName>
</protein>
<sequence length="325" mass="35428">MFRTVLDTDGLLRDEKTAAWMEAAALALVPKRCLVPEPERFAARISVMELGPAQLSANVFTPFSCYRSPRHVRQSDLELYQLAVITSGRQGIEQAGHRTSLDPGELIFYDSSRPFEASVGTDGRGAGSLLVQFPRELMPLPDKVVAPLCGSRLSGSTGIGHVFRQTLSALADTETDLTDRDRARLGTTIVDLAAAVVARQCEQTSALAPEARTEALYHEILAFIRRHVDDPDLTPPAVAAAHCISTRTLHRIFQTRGETVSGMIRGERINRCRRDLADPGLRAVPVGSVGARWGFPRASDFTRAFKAATGMTPTVYRASLQEQGS</sequence>
<feature type="domain" description="HTH araC/xylS-type" evidence="4">
    <location>
        <begin position="218"/>
        <end position="319"/>
    </location>
</feature>
<evidence type="ECO:0000256" key="3">
    <source>
        <dbReference type="ARBA" id="ARBA00023163"/>
    </source>
</evidence>
<dbReference type="InterPro" id="IPR050204">
    <property type="entry name" value="AraC_XylS_family_regulators"/>
</dbReference>
<keyword evidence="1" id="KW-0805">Transcription regulation</keyword>
<name>A0ABQ2X8W2_9ACTN</name>
<evidence type="ECO:0000256" key="2">
    <source>
        <dbReference type="ARBA" id="ARBA00023125"/>
    </source>
</evidence>
<dbReference type="Pfam" id="PF14525">
    <property type="entry name" value="AraC_binding_2"/>
    <property type="match status" value="1"/>
</dbReference>
<evidence type="ECO:0000259" key="4">
    <source>
        <dbReference type="PROSITE" id="PS01124"/>
    </source>
</evidence>
<dbReference type="EMBL" id="BMWC01000005">
    <property type="protein sequence ID" value="GGX04940.1"/>
    <property type="molecule type" value="Genomic_DNA"/>
</dbReference>
<gene>
    <name evidence="5" type="ORF">GCM10010383_38670</name>
</gene>
<organism evidence="5 6">
    <name type="scientific">Streptomyces lomondensis</name>
    <dbReference type="NCBI Taxonomy" id="68229"/>
    <lineage>
        <taxon>Bacteria</taxon>
        <taxon>Bacillati</taxon>
        <taxon>Actinomycetota</taxon>
        <taxon>Actinomycetes</taxon>
        <taxon>Kitasatosporales</taxon>
        <taxon>Streptomycetaceae</taxon>
        <taxon>Streptomyces</taxon>
    </lineage>
</organism>
<dbReference type="Proteomes" id="UP000617743">
    <property type="component" value="Unassembled WGS sequence"/>
</dbReference>
<proteinExistence type="predicted"/>
<accession>A0ABQ2X8W2</accession>
<keyword evidence="3" id="KW-0804">Transcription</keyword>